<comment type="subcellular location">
    <subcellularLocation>
        <location evidence="1">Cell membrane</location>
        <topology evidence="1">Multi-pass membrane protein</topology>
    </subcellularLocation>
</comment>
<feature type="transmembrane region" description="Helical" evidence="6">
    <location>
        <begin position="153"/>
        <end position="173"/>
    </location>
</feature>
<dbReference type="EMBL" id="CP127173">
    <property type="protein sequence ID" value="WIV60880.1"/>
    <property type="molecule type" value="Genomic_DNA"/>
</dbReference>
<evidence type="ECO:0000256" key="1">
    <source>
        <dbReference type="ARBA" id="ARBA00004651"/>
    </source>
</evidence>
<dbReference type="Proteomes" id="UP001227101">
    <property type="component" value="Chromosome"/>
</dbReference>
<dbReference type="PANTHER" id="PTHR38601">
    <property type="entry name" value="HYDROGENASE-4 COMPONENT E"/>
    <property type="match status" value="1"/>
</dbReference>
<feature type="transmembrane region" description="Helical" evidence="6">
    <location>
        <begin position="6"/>
        <end position="26"/>
    </location>
</feature>
<name>A0ABY8XZW2_9PSEU</name>
<evidence type="ECO:0000256" key="5">
    <source>
        <dbReference type="ARBA" id="ARBA00023136"/>
    </source>
</evidence>
<dbReference type="PANTHER" id="PTHR38601:SF1">
    <property type="entry name" value="HYDROGENASE-4 COMPONENT E"/>
    <property type="match status" value="1"/>
</dbReference>
<sequence>MSDTAYVQMLDLACGALLLTAVLIVWRRELAVIIRVFAVQGLALTALVAVLAVHESSVELGVVAAGIAVLRVGVLPYLLRRALAKAGDARRETRPLVNVAASLLSVAVLTMLAYAVSQPLIALAPSAATQAIPVGMTVVLIGFFVLVTRRRALSQLVGFLLMDNGITAVGFLTTSGAGLVVELGVSLDVLLAVLVLQILATRIQETFGDADLDELRRLRDS</sequence>
<evidence type="ECO:0000313" key="7">
    <source>
        <dbReference type="EMBL" id="WIV60880.1"/>
    </source>
</evidence>
<feature type="transmembrane region" description="Helical" evidence="6">
    <location>
        <begin position="60"/>
        <end position="79"/>
    </location>
</feature>
<proteinExistence type="predicted"/>
<dbReference type="InterPro" id="IPR038730">
    <property type="entry name" value="HyfE-like"/>
</dbReference>
<evidence type="ECO:0000256" key="3">
    <source>
        <dbReference type="ARBA" id="ARBA00022692"/>
    </source>
</evidence>
<gene>
    <name evidence="7" type="ORF">QP939_20850</name>
</gene>
<feature type="transmembrane region" description="Helical" evidence="6">
    <location>
        <begin position="179"/>
        <end position="200"/>
    </location>
</feature>
<accession>A0ABY8XZW2</accession>
<organism evidence="7 8">
    <name type="scientific">Amycolatopsis nalaikhensis</name>
    <dbReference type="NCBI Taxonomy" id="715472"/>
    <lineage>
        <taxon>Bacteria</taxon>
        <taxon>Bacillati</taxon>
        <taxon>Actinomycetota</taxon>
        <taxon>Actinomycetes</taxon>
        <taxon>Pseudonocardiales</taxon>
        <taxon>Pseudonocardiaceae</taxon>
        <taxon>Amycolatopsis</taxon>
    </lineage>
</organism>
<protein>
    <recommendedName>
        <fullName evidence="9">Hydrogenase-4 component E</fullName>
    </recommendedName>
</protein>
<reference evidence="7 8" key="1">
    <citation type="submission" date="2023-06" db="EMBL/GenBank/DDBJ databases">
        <authorList>
            <person name="Oyuntsetseg B."/>
            <person name="Kim S.B."/>
        </authorList>
    </citation>
    <scope>NUCLEOTIDE SEQUENCE [LARGE SCALE GENOMIC DNA]</scope>
    <source>
        <strain evidence="7 8">2-2</strain>
    </source>
</reference>
<keyword evidence="5 6" id="KW-0472">Membrane</keyword>
<keyword evidence="8" id="KW-1185">Reference proteome</keyword>
<feature type="transmembrane region" description="Helical" evidence="6">
    <location>
        <begin position="127"/>
        <end position="146"/>
    </location>
</feature>
<evidence type="ECO:0000256" key="6">
    <source>
        <dbReference type="SAM" id="Phobius"/>
    </source>
</evidence>
<evidence type="ECO:0000256" key="4">
    <source>
        <dbReference type="ARBA" id="ARBA00022989"/>
    </source>
</evidence>
<feature type="transmembrane region" description="Helical" evidence="6">
    <location>
        <begin position="99"/>
        <end position="121"/>
    </location>
</feature>
<dbReference type="RefSeq" id="WP_285458472.1">
    <property type="nucleotide sequence ID" value="NZ_CP127173.1"/>
</dbReference>
<keyword evidence="4 6" id="KW-1133">Transmembrane helix</keyword>
<evidence type="ECO:0008006" key="9">
    <source>
        <dbReference type="Google" id="ProtNLM"/>
    </source>
</evidence>
<feature type="transmembrane region" description="Helical" evidence="6">
    <location>
        <begin position="33"/>
        <end position="54"/>
    </location>
</feature>
<keyword evidence="2" id="KW-1003">Cell membrane</keyword>
<evidence type="ECO:0000313" key="8">
    <source>
        <dbReference type="Proteomes" id="UP001227101"/>
    </source>
</evidence>
<evidence type="ECO:0000256" key="2">
    <source>
        <dbReference type="ARBA" id="ARBA00022475"/>
    </source>
</evidence>
<keyword evidence="3 6" id="KW-0812">Transmembrane</keyword>